<dbReference type="EMBL" id="FOFS01000004">
    <property type="protein sequence ID" value="SEQ16319.1"/>
    <property type="molecule type" value="Genomic_DNA"/>
</dbReference>
<evidence type="ECO:0000256" key="2">
    <source>
        <dbReference type="ARBA" id="ARBA00022723"/>
    </source>
</evidence>
<evidence type="ECO:0000259" key="8">
    <source>
        <dbReference type="Pfam" id="PF04234"/>
    </source>
</evidence>
<dbReference type="Proteomes" id="UP000199233">
    <property type="component" value="Unassembled WGS sequence"/>
</dbReference>
<dbReference type="GO" id="GO:0005886">
    <property type="term" value="C:plasma membrane"/>
    <property type="evidence" value="ECO:0007669"/>
    <property type="project" value="TreeGrafter"/>
</dbReference>
<feature type="chain" id="PRO_5011474698" description="Copper resistance protein C" evidence="7">
    <location>
        <begin position="27"/>
        <end position="129"/>
    </location>
</feature>
<evidence type="ECO:0000256" key="4">
    <source>
        <dbReference type="ARBA" id="ARBA00023008"/>
    </source>
</evidence>
<dbReference type="Gene3D" id="2.60.40.1220">
    <property type="match status" value="1"/>
</dbReference>
<keyword evidence="4 5" id="KW-0186">Copper</keyword>
<keyword evidence="2 5" id="KW-0479">Metal-binding</keyword>
<evidence type="ECO:0000256" key="5">
    <source>
        <dbReference type="RuleBase" id="RU369037"/>
    </source>
</evidence>
<organism evidence="9 10">
    <name type="scientific">Solimonas aquatica</name>
    <dbReference type="NCBI Taxonomy" id="489703"/>
    <lineage>
        <taxon>Bacteria</taxon>
        <taxon>Pseudomonadati</taxon>
        <taxon>Pseudomonadota</taxon>
        <taxon>Gammaproteobacteria</taxon>
        <taxon>Nevskiales</taxon>
        <taxon>Nevskiaceae</taxon>
        <taxon>Solimonas</taxon>
    </lineage>
</organism>
<feature type="domain" description="CopC" evidence="8">
    <location>
        <begin position="27"/>
        <end position="122"/>
    </location>
</feature>
<comment type="subcellular location">
    <subcellularLocation>
        <location evidence="1">Cell envelope</location>
    </subcellularLocation>
    <subcellularLocation>
        <location evidence="5">Periplasm</location>
    </subcellularLocation>
</comment>
<dbReference type="GO" id="GO:0042597">
    <property type="term" value="C:periplasmic space"/>
    <property type="evidence" value="ECO:0007669"/>
    <property type="project" value="UniProtKB-SubCell"/>
</dbReference>
<keyword evidence="5" id="KW-0574">Periplasm</keyword>
<proteinExistence type="inferred from homology"/>
<evidence type="ECO:0000256" key="3">
    <source>
        <dbReference type="ARBA" id="ARBA00022729"/>
    </source>
</evidence>
<dbReference type="InterPro" id="IPR007348">
    <property type="entry name" value="CopC_dom"/>
</dbReference>
<evidence type="ECO:0000256" key="1">
    <source>
        <dbReference type="ARBA" id="ARBA00004196"/>
    </source>
</evidence>
<sequence>MIPSLSRKLRPLALLLALAPVGGAWAHAALLKSTPGSRATLRQPPRAIELWFNENVETSFSTIRVEDPSGQAVRTGTPESSPTEPNKLSVSLPALAPGTYTVHYRVLSQDGHLVEYGYRFRIEAAAASQ</sequence>
<dbReference type="GO" id="GO:0030313">
    <property type="term" value="C:cell envelope"/>
    <property type="evidence" value="ECO:0007669"/>
    <property type="project" value="UniProtKB-SubCell"/>
</dbReference>
<dbReference type="OrthoDB" id="5568545at2"/>
<dbReference type="GO" id="GO:0006825">
    <property type="term" value="P:copper ion transport"/>
    <property type="evidence" value="ECO:0007669"/>
    <property type="project" value="InterPro"/>
</dbReference>
<dbReference type="Pfam" id="PF04234">
    <property type="entry name" value="CopC"/>
    <property type="match status" value="1"/>
</dbReference>
<dbReference type="SUPFAM" id="SSF81296">
    <property type="entry name" value="E set domains"/>
    <property type="match status" value="1"/>
</dbReference>
<name>A0A1H9DS69_9GAMM</name>
<dbReference type="GO" id="GO:0046688">
    <property type="term" value="P:response to copper ion"/>
    <property type="evidence" value="ECO:0007669"/>
    <property type="project" value="UniProtKB-UniRule"/>
</dbReference>
<gene>
    <name evidence="9" type="ORF">SAMN04488038_104147</name>
</gene>
<evidence type="ECO:0000313" key="10">
    <source>
        <dbReference type="Proteomes" id="UP000199233"/>
    </source>
</evidence>
<keyword evidence="3 5" id="KW-0732">Signal</keyword>
<protein>
    <recommendedName>
        <fullName evidence="5">Copper resistance protein C</fullName>
    </recommendedName>
</protein>
<dbReference type="RefSeq" id="WP_093283584.1">
    <property type="nucleotide sequence ID" value="NZ_FOFS01000004.1"/>
</dbReference>
<feature type="region of interest" description="Disordered" evidence="6">
    <location>
        <begin position="66"/>
        <end position="89"/>
    </location>
</feature>
<accession>A0A1H9DS69</accession>
<dbReference type="InterPro" id="IPR014755">
    <property type="entry name" value="Cu-Rt/internalin_Ig-like"/>
</dbReference>
<dbReference type="InterPro" id="IPR032694">
    <property type="entry name" value="CopC/D"/>
</dbReference>
<dbReference type="PANTHER" id="PTHR34820:SF4">
    <property type="entry name" value="INNER MEMBRANE PROTEIN YEBZ"/>
    <property type="match status" value="1"/>
</dbReference>
<dbReference type="AlphaFoldDB" id="A0A1H9DS69"/>
<comment type="similarity">
    <text evidence="5">Belongs to the CopC family.</text>
</comment>
<feature type="signal peptide" evidence="7">
    <location>
        <begin position="1"/>
        <end position="26"/>
    </location>
</feature>
<evidence type="ECO:0000313" key="9">
    <source>
        <dbReference type="EMBL" id="SEQ16319.1"/>
    </source>
</evidence>
<evidence type="ECO:0000256" key="7">
    <source>
        <dbReference type="SAM" id="SignalP"/>
    </source>
</evidence>
<dbReference type="PANTHER" id="PTHR34820">
    <property type="entry name" value="INNER MEMBRANE PROTEIN YEBZ"/>
    <property type="match status" value="1"/>
</dbReference>
<comment type="function">
    <text evidence="5">Involved in copper resistance.</text>
</comment>
<reference evidence="9 10" key="1">
    <citation type="submission" date="2016-10" db="EMBL/GenBank/DDBJ databases">
        <authorList>
            <person name="de Groot N.N."/>
        </authorList>
    </citation>
    <scope>NUCLEOTIDE SEQUENCE [LARGE SCALE GENOMIC DNA]</scope>
    <source>
        <strain evidence="9 10">DSM 25927</strain>
    </source>
</reference>
<dbReference type="GO" id="GO:0005507">
    <property type="term" value="F:copper ion binding"/>
    <property type="evidence" value="ECO:0007669"/>
    <property type="project" value="UniProtKB-UniRule"/>
</dbReference>
<dbReference type="STRING" id="489703.SAMN04488038_104147"/>
<evidence type="ECO:0000256" key="6">
    <source>
        <dbReference type="SAM" id="MobiDB-lite"/>
    </source>
</evidence>
<keyword evidence="10" id="KW-1185">Reference proteome</keyword>
<dbReference type="InterPro" id="IPR014756">
    <property type="entry name" value="Ig_E-set"/>
</dbReference>
<feature type="compositionally biased region" description="Polar residues" evidence="6">
    <location>
        <begin position="72"/>
        <end position="89"/>
    </location>
</feature>